<dbReference type="Gene3D" id="2.170.130.10">
    <property type="entry name" value="TonB-dependent receptor, plug domain"/>
    <property type="match status" value="1"/>
</dbReference>
<feature type="chain" id="PRO_5046601811" evidence="11">
    <location>
        <begin position="25"/>
        <end position="674"/>
    </location>
</feature>
<dbReference type="EMBL" id="CP067420">
    <property type="protein sequence ID" value="QQP91779.1"/>
    <property type="molecule type" value="Genomic_DNA"/>
</dbReference>
<keyword evidence="6 8" id="KW-0472">Membrane</keyword>
<feature type="region of interest" description="Disordered" evidence="10">
    <location>
        <begin position="570"/>
        <end position="590"/>
    </location>
</feature>
<sequence>MPGLKTLLPAFTVALLPMASGAAATERADLADLTHLSLEDLMNLRVEVTSASKRAETLGKVAAAVSVLTGDDIRRAGATSIPDALRLIPGVQVARINASKYAISVRGFNGRFANKLLVLIDGRSVYTPLFSGVFWELQDTLLEDVDRIEVIRGPGATLWGANAVNGVINIITKPAAATQGLLVTGAAGDEDRASGAVRFGGAFAGGDGHYRIYAKHMRRDGGLTPSGEDAPDDSNHSRVGFRADWKTGSADAFTAQGGLTTGRTGESSTIFEPTAPFIRPVEQRDRMLNADILGRWTRTLSAASEVSLQAYVSRETVHLPQVKATNDTVDIEFQHHVKPWERHDVVWGAGYRLHSDDIEGTFSLSVDPVRRTEQVVNAFVQDEITLVPDKLRFTVGSKFELNGYSGIELQPSARLLWTPAADHTFWTAVSRAVRTPSRAEDDIRIVQASQPGPGGLPVTVEATGQRGFDSEDLLAFEAGYRTSPVSNLSLDVAAFYNIYDHLLSLEPQPIAFSASPAPRLALPLLAGNRLDARTWGAEVAAEWHPIESWRLRGAYTLLRMDTEAAAGSGDTISASAANGSSPQHQFNLQSSTDLTEDVEFDLILRHVGDLPALRIGGYTTLDARIGWRVADGVELSLVGRNLVGGPRLEYRPEFLSTDPTQVERSVYAKATLRF</sequence>
<evidence type="ECO:0000256" key="7">
    <source>
        <dbReference type="ARBA" id="ARBA00023237"/>
    </source>
</evidence>
<dbReference type="Gene3D" id="2.40.170.20">
    <property type="entry name" value="TonB-dependent receptor, beta-barrel domain"/>
    <property type="match status" value="1"/>
</dbReference>
<evidence type="ECO:0000256" key="8">
    <source>
        <dbReference type="PROSITE-ProRule" id="PRU01360"/>
    </source>
</evidence>
<accession>A0ABX7BBK9</accession>
<dbReference type="InterPro" id="IPR012910">
    <property type="entry name" value="Plug_dom"/>
</dbReference>
<comment type="subcellular location">
    <subcellularLocation>
        <location evidence="1 8">Cell outer membrane</location>
        <topology evidence="1 8">Multi-pass membrane protein</topology>
    </subcellularLocation>
</comment>
<protein>
    <submittedName>
        <fullName evidence="14">TonB-dependent receptor</fullName>
    </submittedName>
</protein>
<keyword evidence="15" id="KW-1185">Reference proteome</keyword>
<name>A0ABX7BBK9_9PROT</name>
<evidence type="ECO:0000256" key="10">
    <source>
        <dbReference type="SAM" id="MobiDB-lite"/>
    </source>
</evidence>
<evidence type="ECO:0000256" key="4">
    <source>
        <dbReference type="ARBA" id="ARBA00022692"/>
    </source>
</evidence>
<dbReference type="PROSITE" id="PS52016">
    <property type="entry name" value="TONB_DEPENDENT_REC_3"/>
    <property type="match status" value="1"/>
</dbReference>
<evidence type="ECO:0000256" key="5">
    <source>
        <dbReference type="ARBA" id="ARBA00023077"/>
    </source>
</evidence>
<dbReference type="InterPro" id="IPR036942">
    <property type="entry name" value="Beta-barrel_TonB_sf"/>
</dbReference>
<proteinExistence type="inferred from homology"/>
<dbReference type="PANTHER" id="PTHR30069:SF27">
    <property type="entry name" value="BLL4766 PROTEIN"/>
    <property type="match status" value="1"/>
</dbReference>
<evidence type="ECO:0000256" key="11">
    <source>
        <dbReference type="SAM" id="SignalP"/>
    </source>
</evidence>
<evidence type="ECO:0000256" key="1">
    <source>
        <dbReference type="ARBA" id="ARBA00004571"/>
    </source>
</evidence>
<organism evidence="14 15">
    <name type="scientific">Skermanella cutis</name>
    <dbReference type="NCBI Taxonomy" id="2775420"/>
    <lineage>
        <taxon>Bacteria</taxon>
        <taxon>Pseudomonadati</taxon>
        <taxon>Pseudomonadota</taxon>
        <taxon>Alphaproteobacteria</taxon>
        <taxon>Rhodospirillales</taxon>
        <taxon>Azospirillaceae</taxon>
        <taxon>Skermanella</taxon>
    </lineage>
</organism>
<evidence type="ECO:0000313" key="15">
    <source>
        <dbReference type="Proteomes" id="UP000595197"/>
    </source>
</evidence>
<keyword evidence="11" id="KW-0732">Signal</keyword>
<keyword evidence="5 9" id="KW-0798">TonB box</keyword>
<dbReference type="Pfam" id="PF07715">
    <property type="entry name" value="Plug"/>
    <property type="match status" value="1"/>
</dbReference>
<keyword evidence="4 8" id="KW-0812">Transmembrane</keyword>
<dbReference type="PANTHER" id="PTHR30069">
    <property type="entry name" value="TONB-DEPENDENT OUTER MEMBRANE RECEPTOR"/>
    <property type="match status" value="1"/>
</dbReference>
<dbReference type="Pfam" id="PF00593">
    <property type="entry name" value="TonB_dep_Rec_b-barrel"/>
    <property type="match status" value="1"/>
</dbReference>
<keyword evidence="14" id="KW-0675">Receptor</keyword>
<feature type="domain" description="TonB-dependent receptor plug" evidence="13">
    <location>
        <begin position="60"/>
        <end position="167"/>
    </location>
</feature>
<gene>
    <name evidence="14" type="ORF">IGS68_11495</name>
</gene>
<reference evidence="14" key="1">
    <citation type="submission" date="2021-02" db="EMBL/GenBank/DDBJ databases">
        <title>Skermanella TT6 skin isolate.</title>
        <authorList>
            <person name="Lee K."/>
            <person name="Ganzorig M."/>
        </authorList>
    </citation>
    <scope>NUCLEOTIDE SEQUENCE</scope>
    <source>
        <strain evidence="14">TT6</strain>
    </source>
</reference>
<keyword evidence="2 8" id="KW-0813">Transport</keyword>
<dbReference type="InterPro" id="IPR039426">
    <property type="entry name" value="TonB-dep_rcpt-like"/>
</dbReference>
<evidence type="ECO:0000259" key="13">
    <source>
        <dbReference type="Pfam" id="PF07715"/>
    </source>
</evidence>
<dbReference type="SUPFAM" id="SSF56935">
    <property type="entry name" value="Porins"/>
    <property type="match status" value="1"/>
</dbReference>
<dbReference type="Proteomes" id="UP000595197">
    <property type="component" value="Chromosome"/>
</dbReference>
<feature type="domain" description="TonB-dependent receptor-like beta-barrel" evidence="12">
    <location>
        <begin position="199"/>
        <end position="642"/>
    </location>
</feature>
<evidence type="ECO:0000256" key="6">
    <source>
        <dbReference type="ARBA" id="ARBA00023136"/>
    </source>
</evidence>
<feature type="signal peptide" evidence="11">
    <location>
        <begin position="1"/>
        <end position="24"/>
    </location>
</feature>
<keyword evidence="3 8" id="KW-1134">Transmembrane beta strand</keyword>
<dbReference type="RefSeq" id="WP_201080049.1">
    <property type="nucleotide sequence ID" value="NZ_CP067420.1"/>
</dbReference>
<comment type="similarity">
    <text evidence="8 9">Belongs to the TonB-dependent receptor family.</text>
</comment>
<dbReference type="InterPro" id="IPR037066">
    <property type="entry name" value="Plug_dom_sf"/>
</dbReference>
<evidence type="ECO:0000256" key="9">
    <source>
        <dbReference type="RuleBase" id="RU003357"/>
    </source>
</evidence>
<evidence type="ECO:0000259" key="12">
    <source>
        <dbReference type="Pfam" id="PF00593"/>
    </source>
</evidence>
<evidence type="ECO:0000256" key="3">
    <source>
        <dbReference type="ARBA" id="ARBA00022452"/>
    </source>
</evidence>
<evidence type="ECO:0000256" key="2">
    <source>
        <dbReference type="ARBA" id="ARBA00022448"/>
    </source>
</evidence>
<dbReference type="InterPro" id="IPR000531">
    <property type="entry name" value="Beta-barrel_TonB"/>
</dbReference>
<keyword evidence="7 8" id="KW-0998">Cell outer membrane</keyword>
<evidence type="ECO:0000313" key="14">
    <source>
        <dbReference type="EMBL" id="QQP91779.1"/>
    </source>
</evidence>